<keyword evidence="4" id="KW-1185">Reference proteome</keyword>
<dbReference type="InterPro" id="IPR027267">
    <property type="entry name" value="AH/BAR_dom_sf"/>
</dbReference>
<gene>
    <name evidence="3" type="ORF">B0T26DRAFT_695183</name>
</gene>
<dbReference type="SMART" id="SM00721">
    <property type="entry name" value="BAR"/>
    <property type="match status" value="1"/>
</dbReference>
<evidence type="ECO:0000256" key="1">
    <source>
        <dbReference type="SAM" id="MobiDB-lite"/>
    </source>
</evidence>
<dbReference type="Pfam" id="PF03114">
    <property type="entry name" value="BAR"/>
    <property type="match status" value="1"/>
</dbReference>
<dbReference type="Proteomes" id="UP001172101">
    <property type="component" value="Unassembled WGS sequence"/>
</dbReference>
<dbReference type="PROSITE" id="PS51021">
    <property type="entry name" value="BAR"/>
    <property type="match status" value="1"/>
</dbReference>
<feature type="compositionally biased region" description="Polar residues" evidence="1">
    <location>
        <begin position="402"/>
        <end position="420"/>
    </location>
</feature>
<dbReference type="CDD" id="cd07593">
    <property type="entry name" value="BAR_MUG137_fungi"/>
    <property type="match status" value="1"/>
</dbReference>
<name>A0AA40B4L2_9PEZI</name>
<evidence type="ECO:0000313" key="4">
    <source>
        <dbReference type="Proteomes" id="UP001172101"/>
    </source>
</evidence>
<dbReference type="AlphaFoldDB" id="A0AA40B4L2"/>
<reference evidence="3" key="1">
    <citation type="submission" date="2023-06" db="EMBL/GenBank/DDBJ databases">
        <title>Genome-scale phylogeny and comparative genomics of the fungal order Sordariales.</title>
        <authorList>
            <consortium name="Lawrence Berkeley National Laboratory"/>
            <person name="Hensen N."/>
            <person name="Bonometti L."/>
            <person name="Westerberg I."/>
            <person name="Brannstrom I.O."/>
            <person name="Guillou S."/>
            <person name="Cros-Aarteil S."/>
            <person name="Calhoun S."/>
            <person name="Haridas S."/>
            <person name="Kuo A."/>
            <person name="Mondo S."/>
            <person name="Pangilinan J."/>
            <person name="Riley R."/>
            <person name="LaButti K."/>
            <person name="Andreopoulos B."/>
            <person name="Lipzen A."/>
            <person name="Chen C."/>
            <person name="Yanf M."/>
            <person name="Daum C."/>
            <person name="Ng V."/>
            <person name="Clum A."/>
            <person name="Steindorff A."/>
            <person name="Ohm R."/>
            <person name="Martin F."/>
            <person name="Silar P."/>
            <person name="Natvig D."/>
            <person name="Lalanne C."/>
            <person name="Gautier V."/>
            <person name="Ament-velasquez S.L."/>
            <person name="Kruys A."/>
            <person name="Hutchinson M.I."/>
            <person name="Powell A.J."/>
            <person name="Barry K."/>
            <person name="Miller A.N."/>
            <person name="Grigoriev I.V."/>
            <person name="Debuchy R."/>
            <person name="Gladieux P."/>
            <person name="Thoren M.H."/>
            <person name="Johannesson H."/>
        </authorList>
    </citation>
    <scope>NUCLEOTIDE SEQUENCE</scope>
    <source>
        <strain evidence="3">SMH2392-1A</strain>
    </source>
</reference>
<evidence type="ECO:0000259" key="2">
    <source>
        <dbReference type="PROSITE" id="PS51021"/>
    </source>
</evidence>
<dbReference type="InterPro" id="IPR004148">
    <property type="entry name" value="BAR_dom"/>
</dbReference>
<feature type="compositionally biased region" description="Polar residues" evidence="1">
    <location>
        <begin position="341"/>
        <end position="350"/>
    </location>
</feature>
<comment type="caution">
    <text evidence="3">The sequence shown here is derived from an EMBL/GenBank/DDBJ whole genome shotgun (WGS) entry which is preliminary data.</text>
</comment>
<dbReference type="EMBL" id="JAUIRO010000002">
    <property type="protein sequence ID" value="KAK0727619.1"/>
    <property type="molecule type" value="Genomic_DNA"/>
</dbReference>
<feature type="domain" description="BAR" evidence="2">
    <location>
        <begin position="15"/>
        <end position="238"/>
    </location>
</feature>
<dbReference type="Gene3D" id="1.20.1270.60">
    <property type="entry name" value="Arfaptin homology (AH) domain/BAR domain"/>
    <property type="match status" value="1"/>
</dbReference>
<feature type="region of interest" description="Disordered" evidence="1">
    <location>
        <begin position="378"/>
        <end position="457"/>
    </location>
</feature>
<proteinExistence type="predicted"/>
<dbReference type="SUPFAM" id="SSF103657">
    <property type="entry name" value="BAR/IMD domain-like"/>
    <property type="match status" value="1"/>
</dbReference>
<organism evidence="3 4">
    <name type="scientific">Lasiosphaeria miniovina</name>
    <dbReference type="NCBI Taxonomy" id="1954250"/>
    <lineage>
        <taxon>Eukaryota</taxon>
        <taxon>Fungi</taxon>
        <taxon>Dikarya</taxon>
        <taxon>Ascomycota</taxon>
        <taxon>Pezizomycotina</taxon>
        <taxon>Sordariomycetes</taxon>
        <taxon>Sordariomycetidae</taxon>
        <taxon>Sordariales</taxon>
        <taxon>Lasiosphaeriaceae</taxon>
        <taxon>Lasiosphaeria</taxon>
    </lineage>
</organism>
<evidence type="ECO:0000313" key="3">
    <source>
        <dbReference type="EMBL" id="KAK0727619.1"/>
    </source>
</evidence>
<dbReference type="RefSeq" id="XP_060300474.1">
    <property type="nucleotide sequence ID" value="XM_060441282.1"/>
</dbReference>
<feature type="compositionally biased region" description="Pro residues" evidence="1">
    <location>
        <begin position="433"/>
        <end position="450"/>
    </location>
</feature>
<feature type="region of interest" description="Disordered" evidence="1">
    <location>
        <begin position="240"/>
        <end position="266"/>
    </location>
</feature>
<feature type="compositionally biased region" description="Basic and acidic residues" evidence="1">
    <location>
        <begin position="378"/>
        <end position="389"/>
    </location>
</feature>
<protein>
    <recommendedName>
        <fullName evidence="2">BAR domain-containing protein</fullName>
    </recommendedName>
</protein>
<dbReference type="GeneID" id="85324552"/>
<accession>A0AA40B4L2</accession>
<sequence length="457" mass="51186">MNITKKFDRAFQWAGEKMGSEAKTTMPEDFKQLETEMALRFDGMERMQKSMNMYVKWLGRRGELADDKEKGLPASYLGRTMMAHGEEFQSDSEFGNCLIAMGRANERVSGIQESFVNEATATWLESLERSLAMMKEYQASRKKLESRRLAYDASITKMQKSKRDDFRLEEELRTAKAKYEESSEDVLRRMQDIRDAEVDSVRDLTQFMDAELDYHERCAEELRRVRNNWAGTAMAGVSSSYGSAVERRPTGRSRSNTARSYTERLSRTNSRNIYEADEMELDVAPPVRMPIRGNTSRVGLSVQPQNQQHQDAPIRPTISKANTFQGGASLDRERIGGRISGANTPTSNYAVVNQNVGPNVGTLRNQLRPVTRIVTTRDDVFGDRDRDDDTTSDSGSPDWANRSESPATSVGSLSRTSSHVGVSGNGGLGSRKAPPPPPPSRSKKPAPPVPARRELGY</sequence>
<dbReference type="GO" id="GO:0005737">
    <property type="term" value="C:cytoplasm"/>
    <property type="evidence" value="ECO:0007669"/>
    <property type="project" value="InterPro"/>
</dbReference>
<feature type="region of interest" description="Disordered" evidence="1">
    <location>
        <begin position="303"/>
        <end position="350"/>
    </location>
</feature>